<evidence type="ECO:0000313" key="6">
    <source>
        <dbReference type="Proteomes" id="UP001201163"/>
    </source>
</evidence>
<comment type="caution">
    <text evidence="5">The sequence shown here is derived from an EMBL/GenBank/DDBJ whole genome shotgun (WGS) entry which is preliminary data.</text>
</comment>
<organism evidence="5 6">
    <name type="scientific">Lactarius akahatsu</name>
    <dbReference type="NCBI Taxonomy" id="416441"/>
    <lineage>
        <taxon>Eukaryota</taxon>
        <taxon>Fungi</taxon>
        <taxon>Dikarya</taxon>
        <taxon>Basidiomycota</taxon>
        <taxon>Agaricomycotina</taxon>
        <taxon>Agaricomycetes</taxon>
        <taxon>Russulales</taxon>
        <taxon>Russulaceae</taxon>
        <taxon>Lactarius</taxon>
    </lineage>
</organism>
<proteinExistence type="predicted"/>
<evidence type="ECO:0000256" key="3">
    <source>
        <dbReference type="SAM" id="MobiDB-lite"/>
    </source>
</evidence>
<feature type="compositionally biased region" description="Basic and acidic residues" evidence="3">
    <location>
        <begin position="211"/>
        <end position="223"/>
    </location>
</feature>
<reference evidence="5" key="1">
    <citation type="submission" date="2022-01" db="EMBL/GenBank/DDBJ databases">
        <title>Comparative genomics reveals a dynamic genome evolution in the ectomycorrhizal milk-cap (Lactarius) mushrooms.</title>
        <authorList>
            <consortium name="DOE Joint Genome Institute"/>
            <person name="Lebreton A."/>
            <person name="Tang N."/>
            <person name="Kuo A."/>
            <person name="LaButti K."/>
            <person name="Drula E."/>
            <person name="Barry K."/>
            <person name="Clum A."/>
            <person name="Lipzen A."/>
            <person name="Mousain D."/>
            <person name="Ng V."/>
            <person name="Wang R."/>
            <person name="Wang X."/>
            <person name="Dai Y."/>
            <person name="Henrissat B."/>
            <person name="Grigoriev I.V."/>
            <person name="Guerin-Laguette A."/>
            <person name="Yu F."/>
            <person name="Martin F.M."/>
        </authorList>
    </citation>
    <scope>NUCLEOTIDE SEQUENCE</scope>
    <source>
        <strain evidence="5">QP</strain>
    </source>
</reference>
<dbReference type="InterPro" id="IPR012677">
    <property type="entry name" value="Nucleotide-bd_a/b_plait_sf"/>
</dbReference>
<dbReference type="PANTHER" id="PTHR19965:SF35">
    <property type="entry name" value="RNA ANNEALING PROTEIN YRA1"/>
    <property type="match status" value="1"/>
</dbReference>
<feature type="compositionally biased region" description="Basic residues" evidence="3">
    <location>
        <begin position="188"/>
        <end position="201"/>
    </location>
</feature>
<evidence type="ECO:0000259" key="4">
    <source>
        <dbReference type="PROSITE" id="PS50102"/>
    </source>
</evidence>
<dbReference type="Pfam" id="PF00076">
    <property type="entry name" value="RRM_1"/>
    <property type="match status" value="1"/>
</dbReference>
<feature type="region of interest" description="Disordered" evidence="3">
    <location>
        <begin position="137"/>
        <end position="223"/>
    </location>
</feature>
<keyword evidence="6" id="KW-1185">Reference proteome</keyword>
<dbReference type="PROSITE" id="PS50102">
    <property type="entry name" value="RRM"/>
    <property type="match status" value="1"/>
</dbReference>
<dbReference type="EMBL" id="JAKELL010000045">
    <property type="protein sequence ID" value="KAH8987825.1"/>
    <property type="molecule type" value="Genomic_DNA"/>
</dbReference>
<gene>
    <name evidence="5" type="ORF">EDB92DRAFT_1874310</name>
</gene>
<feature type="region of interest" description="Disordered" evidence="3">
    <location>
        <begin position="1"/>
        <end position="26"/>
    </location>
</feature>
<dbReference type="SUPFAM" id="SSF54928">
    <property type="entry name" value="RNA-binding domain, RBD"/>
    <property type="match status" value="1"/>
</dbReference>
<dbReference type="Gene3D" id="3.30.70.330">
    <property type="match status" value="1"/>
</dbReference>
<keyword evidence="1 2" id="KW-0694">RNA-binding</keyword>
<sequence length="223" mass="24134">MTGQTRAGSARLNAYHGTKRQLTGTSAGQVAPAWRSTNGAAAANGSTSPLSKKAGILLSNLPMDVAETEIEELFKRTVGPIKDMFIIYNSQGRSKGMAVVTFQRATDAVSARSKYDGKVIDGKHKLKIELVTDSDEPLPEVVKEQPSLLSRIAGTRPTSDPTPRDELPAPPPQRPVKKHTFSIAVSGPKKRTKKGPKRVKKSLAQLDQEMEDYRASVTDRKAA</sequence>
<dbReference type="PANTHER" id="PTHR19965">
    <property type="entry name" value="RNA AND EXPORT FACTOR BINDING PROTEIN"/>
    <property type="match status" value="1"/>
</dbReference>
<evidence type="ECO:0000256" key="2">
    <source>
        <dbReference type="PROSITE-ProRule" id="PRU00176"/>
    </source>
</evidence>
<evidence type="ECO:0000256" key="1">
    <source>
        <dbReference type="ARBA" id="ARBA00022884"/>
    </source>
</evidence>
<dbReference type="SMART" id="SM00360">
    <property type="entry name" value="RRM"/>
    <property type="match status" value="1"/>
</dbReference>
<evidence type="ECO:0000313" key="5">
    <source>
        <dbReference type="EMBL" id="KAH8987825.1"/>
    </source>
</evidence>
<name>A0AAD4Q8Z8_9AGAM</name>
<dbReference type="InterPro" id="IPR051229">
    <property type="entry name" value="ALYREF_mRNA_export"/>
</dbReference>
<protein>
    <recommendedName>
        <fullName evidence="4">RRM domain-containing protein</fullName>
    </recommendedName>
</protein>
<dbReference type="Proteomes" id="UP001201163">
    <property type="component" value="Unassembled WGS sequence"/>
</dbReference>
<dbReference type="InterPro" id="IPR000504">
    <property type="entry name" value="RRM_dom"/>
</dbReference>
<dbReference type="GO" id="GO:0003729">
    <property type="term" value="F:mRNA binding"/>
    <property type="evidence" value="ECO:0007669"/>
    <property type="project" value="TreeGrafter"/>
</dbReference>
<dbReference type="GO" id="GO:0005634">
    <property type="term" value="C:nucleus"/>
    <property type="evidence" value="ECO:0007669"/>
    <property type="project" value="TreeGrafter"/>
</dbReference>
<accession>A0AAD4Q8Z8</accession>
<feature type="domain" description="RRM" evidence="4">
    <location>
        <begin position="54"/>
        <end position="133"/>
    </location>
</feature>
<dbReference type="InterPro" id="IPR035979">
    <property type="entry name" value="RBD_domain_sf"/>
</dbReference>
<dbReference type="AlphaFoldDB" id="A0AAD4Q8Z8"/>